<gene>
    <name evidence="1" type="ORF">ACFFP0_21145</name>
</gene>
<evidence type="ECO:0000313" key="1">
    <source>
        <dbReference type="EMBL" id="MFB9951362.1"/>
    </source>
</evidence>
<protein>
    <submittedName>
        <fullName evidence="1">Uncharacterized protein</fullName>
    </submittedName>
</protein>
<keyword evidence="2" id="KW-1185">Reference proteome</keyword>
<sequence>MIRLFAAVVLLLVVPVVLKERTGDLRQVAYQSWYHGVASAHVLAPMRSIGLPVSTEQEGSYGTADAAACKLVLNAADPQGQSLGYLMQLSTDFDRLSFLYRGRIYSAFPYLRAITRHILFIVANTAGIDTDYQPVVALFEQGPCSELDRLRQ</sequence>
<proteinExistence type="predicted"/>
<comment type="caution">
    <text evidence="1">The sequence shown here is derived from an EMBL/GenBank/DDBJ whole genome shotgun (WGS) entry which is preliminary data.</text>
</comment>
<organism evidence="1 2">
    <name type="scientific">Rhizobium puerariae</name>
    <dbReference type="NCBI Taxonomy" id="1585791"/>
    <lineage>
        <taxon>Bacteria</taxon>
        <taxon>Pseudomonadati</taxon>
        <taxon>Pseudomonadota</taxon>
        <taxon>Alphaproteobacteria</taxon>
        <taxon>Hyphomicrobiales</taxon>
        <taxon>Rhizobiaceae</taxon>
        <taxon>Rhizobium/Agrobacterium group</taxon>
        <taxon>Rhizobium</taxon>
    </lineage>
</organism>
<dbReference type="Proteomes" id="UP001589692">
    <property type="component" value="Unassembled WGS sequence"/>
</dbReference>
<name>A0ABV6AL81_9HYPH</name>
<evidence type="ECO:0000313" key="2">
    <source>
        <dbReference type="Proteomes" id="UP001589692"/>
    </source>
</evidence>
<dbReference type="EMBL" id="JBHMAA010000024">
    <property type="protein sequence ID" value="MFB9951362.1"/>
    <property type="molecule type" value="Genomic_DNA"/>
</dbReference>
<dbReference type="RefSeq" id="WP_377264171.1">
    <property type="nucleotide sequence ID" value="NZ_JBHMAA010000024.1"/>
</dbReference>
<reference evidence="1 2" key="1">
    <citation type="submission" date="2024-09" db="EMBL/GenBank/DDBJ databases">
        <authorList>
            <person name="Sun Q."/>
            <person name="Mori K."/>
        </authorList>
    </citation>
    <scope>NUCLEOTIDE SEQUENCE [LARGE SCALE GENOMIC DNA]</scope>
    <source>
        <strain evidence="1 2">TBRC 4938</strain>
    </source>
</reference>
<accession>A0ABV6AL81</accession>